<name>A0AAV4WQI5_CAEEX</name>
<dbReference type="Proteomes" id="UP001054945">
    <property type="component" value="Unassembled WGS sequence"/>
</dbReference>
<organism evidence="1 2">
    <name type="scientific">Caerostris extrusa</name>
    <name type="common">Bark spider</name>
    <name type="synonym">Caerostris bankana</name>
    <dbReference type="NCBI Taxonomy" id="172846"/>
    <lineage>
        <taxon>Eukaryota</taxon>
        <taxon>Metazoa</taxon>
        <taxon>Ecdysozoa</taxon>
        <taxon>Arthropoda</taxon>
        <taxon>Chelicerata</taxon>
        <taxon>Arachnida</taxon>
        <taxon>Araneae</taxon>
        <taxon>Araneomorphae</taxon>
        <taxon>Entelegynae</taxon>
        <taxon>Araneoidea</taxon>
        <taxon>Araneidae</taxon>
        <taxon>Caerostris</taxon>
    </lineage>
</organism>
<proteinExistence type="predicted"/>
<dbReference type="EMBL" id="BPLR01016595">
    <property type="protein sequence ID" value="GIY84957.1"/>
    <property type="molecule type" value="Genomic_DNA"/>
</dbReference>
<sequence length="122" mass="14683">MFLISKVKYVAYYVSDSERKVRGLLSFGIRKKSAWFIRFLILKEKYGLIIFLIPKEMCVAYYVSDYERKVRGLLSFRFRKKSTGLIIFLIPKEKYVAYYVSDFERKVRAYYLLISKEKYGAY</sequence>
<comment type="caution">
    <text evidence="1">The sequence shown here is derived from an EMBL/GenBank/DDBJ whole genome shotgun (WGS) entry which is preliminary data.</text>
</comment>
<dbReference type="AlphaFoldDB" id="A0AAV4WQI5"/>
<evidence type="ECO:0000313" key="1">
    <source>
        <dbReference type="EMBL" id="GIY84957.1"/>
    </source>
</evidence>
<accession>A0AAV4WQI5</accession>
<gene>
    <name evidence="1" type="ORF">CEXT_672781</name>
</gene>
<keyword evidence="2" id="KW-1185">Reference proteome</keyword>
<evidence type="ECO:0000313" key="2">
    <source>
        <dbReference type="Proteomes" id="UP001054945"/>
    </source>
</evidence>
<protein>
    <submittedName>
        <fullName evidence="1">Uncharacterized protein</fullName>
    </submittedName>
</protein>
<reference evidence="1 2" key="1">
    <citation type="submission" date="2021-06" db="EMBL/GenBank/DDBJ databases">
        <title>Caerostris extrusa draft genome.</title>
        <authorList>
            <person name="Kono N."/>
            <person name="Arakawa K."/>
        </authorList>
    </citation>
    <scope>NUCLEOTIDE SEQUENCE [LARGE SCALE GENOMIC DNA]</scope>
</reference>